<protein>
    <submittedName>
        <fullName evidence="2">Uncharacterized protein</fullName>
    </submittedName>
</protein>
<proteinExistence type="predicted"/>
<feature type="region of interest" description="Disordered" evidence="1">
    <location>
        <begin position="1"/>
        <end position="47"/>
    </location>
</feature>
<gene>
    <name evidence="2" type="ORF">GCM10009001_35120</name>
</gene>
<dbReference type="EMBL" id="BAAADS010000025">
    <property type="protein sequence ID" value="GAA0614814.1"/>
    <property type="molecule type" value="Genomic_DNA"/>
</dbReference>
<evidence type="ECO:0000313" key="2">
    <source>
        <dbReference type="EMBL" id="GAA0614814.1"/>
    </source>
</evidence>
<feature type="compositionally biased region" description="Polar residues" evidence="1">
    <location>
        <begin position="18"/>
        <end position="38"/>
    </location>
</feature>
<keyword evidence="3" id="KW-1185">Reference proteome</keyword>
<sequence length="47" mass="5468">MDGKSSRNRKSVDKNSKNEQLNQYRVKNTGEAMTTNQGKKYRTMRTS</sequence>
<feature type="compositionally biased region" description="Basic and acidic residues" evidence="1">
    <location>
        <begin position="1"/>
        <end position="17"/>
    </location>
</feature>
<reference evidence="2 3" key="1">
    <citation type="journal article" date="2019" name="Int. J. Syst. Evol. Microbiol.">
        <title>The Global Catalogue of Microorganisms (GCM) 10K type strain sequencing project: providing services to taxonomists for standard genome sequencing and annotation.</title>
        <authorList>
            <consortium name="The Broad Institute Genomics Platform"/>
            <consortium name="The Broad Institute Genome Sequencing Center for Infectious Disease"/>
            <person name="Wu L."/>
            <person name="Ma J."/>
        </authorList>
    </citation>
    <scope>NUCLEOTIDE SEQUENCE [LARGE SCALE GENOMIC DNA]</scope>
    <source>
        <strain evidence="2 3">JCM 15395</strain>
    </source>
</reference>
<name>A0ABN1GMU4_9BACI</name>
<dbReference type="Proteomes" id="UP001500866">
    <property type="component" value="Unassembled WGS sequence"/>
</dbReference>
<organism evidence="2 3">
    <name type="scientific">Virgibacillus siamensis</name>
    <dbReference type="NCBI Taxonomy" id="480071"/>
    <lineage>
        <taxon>Bacteria</taxon>
        <taxon>Bacillati</taxon>
        <taxon>Bacillota</taxon>
        <taxon>Bacilli</taxon>
        <taxon>Bacillales</taxon>
        <taxon>Bacillaceae</taxon>
        <taxon>Virgibacillus</taxon>
    </lineage>
</organism>
<evidence type="ECO:0000256" key="1">
    <source>
        <dbReference type="SAM" id="MobiDB-lite"/>
    </source>
</evidence>
<evidence type="ECO:0000313" key="3">
    <source>
        <dbReference type="Proteomes" id="UP001500866"/>
    </source>
</evidence>
<accession>A0ABN1GMU4</accession>
<comment type="caution">
    <text evidence="2">The sequence shown here is derived from an EMBL/GenBank/DDBJ whole genome shotgun (WGS) entry which is preliminary data.</text>
</comment>